<feature type="transmembrane region" description="Helical" evidence="6">
    <location>
        <begin position="92"/>
        <end position="111"/>
    </location>
</feature>
<comment type="subcellular location">
    <subcellularLocation>
        <location evidence="1">Membrane</location>
        <topology evidence="1">Multi-pass membrane protein</topology>
    </subcellularLocation>
</comment>
<dbReference type="InterPro" id="IPR020846">
    <property type="entry name" value="MFS_dom"/>
</dbReference>
<dbReference type="FunFam" id="1.20.1250.20:FF:000057">
    <property type="entry name" value="MFS general substrate transporter"/>
    <property type="match status" value="1"/>
</dbReference>
<comment type="caution">
    <text evidence="8">The sequence shown here is derived from an EMBL/GenBank/DDBJ whole genome shotgun (WGS) entry which is preliminary data.</text>
</comment>
<evidence type="ECO:0000259" key="7">
    <source>
        <dbReference type="PROSITE" id="PS50850"/>
    </source>
</evidence>
<keyword evidence="2" id="KW-0813">Transport</keyword>
<evidence type="ECO:0000256" key="5">
    <source>
        <dbReference type="ARBA" id="ARBA00023136"/>
    </source>
</evidence>
<feature type="transmembrane region" description="Helical" evidence="6">
    <location>
        <begin position="412"/>
        <end position="434"/>
    </location>
</feature>
<dbReference type="SUPFAM" id="SSF103473">
    <property type="entry name" value="MFS general substrate transporter"/>
    <property type="match status" value="1"/>
</dbReference>
<sequence>MSVVAHNDKIEAKADPVALEDAKTPINEHMPEILRSYSPEQLHTMEKSLVRKIDLRSLPILCILFLLNILDRNAIANARLGGLEKSLKINDVQYQTAVMVLWAGYISMMVPSNMLLSIFKPRIYLPTVVIVWGVVSGATGFVQNHAGLVVLRFLVGVVEAPYFPGCIFLLSSWYTKSELPSRIAIFYSGYTLSSAFGGLIAAGIIGNMDGAGGYPAWRWVFIIEGSVTIVMAFLGYILLPNYPTNTPWLSEAESALAQYRLSREADGETDEVNESVLLGLKDCLTDPKAWLLVLILTGAVVGMSFTYFFPSIVQTLGYPNVETLLLTSPPYFFACIFSIVNSWHSGKTKERCFHIVGCCVISIIGQILSMSTYNVGARYFAMFLQAAGSFSAFQIILSWISTTIPRPKAKRAVALALCTAVSNATNISTAYLYPKSDAPLYRKGCIVITVALFVCAVSSFSLRFWLKKENKKLERAEDLELRNFRYVL</sequence>
<name>A0AAJ0BSG9_9PEZI</name>
<feature type="transmembrane region" description="Helical" evidence="6">
    <location>
        <begin position="123"/>
        <end position="143"/>
    </location>
</feature>
<keyword evidence="4 6" id="KW-1133">Transmembrane helix</keyword>
<dbReference type="AlphaFoldDB" id="A0AAJ0BSG9"/>
<dbReference type="InterPro" id="IPR036259">
    <property type="entry name" value="MFS_trans_sf"/>
</dbReference>
<dbReference type="InterPro" id="IPR011701">
    <property type="entry name" value="MFS"/>
</dbReference>
<evidence type="ECO:0000256" key="6">
    <source>
        <dbReference type="SAM" id="Phobius"/>
    </source>
</evidence>
<reference evidence="8" key="1">
    <citation type="submission" date="2023-06" db="EMBL/GenBank/DDBJ databases">
        <title>Genome-scale phylogeny and comparative genomics of the fungal order Sordariales.</title>
        <authorList>
            <consortium name="Lawrence Berkeley National Laboratory"/>
            <person name="Hensen N."/>
            <person name="Bonometti L."/>
            <person name="Westerberg I."/>
            <person name="Brannstrom I.O."/>
            <person name="Guillou S."/>
            <person name="Cros-Aarteil S."/>
            <person name="Calhoun S."/>
            <person name="Haridas S."/>
            <person name="Kuo A."/>
            <person name="Mondo S."/>
            <person name="Pangilinan J."/>
            <person name="Riley R."/>
            <person name="Labutti K."/>
            <person name="Andreopoulos B."/>
            <person name="Lipzen A."/>
            <person name="Chen C."/>
            <person name="Yanf M."/>
            <person name="Daum C."/>
            <person name="Ng V."/>
            <person name="Clum A."/>
            <person name="Steindorff A."/>
            <person name="Ohm R."/>
            <person name="Martin F."/>
            <person name="Silar P."/>
            <person name="Natvig D."/>
            <person name="Lalanne C."/>
            <person name="Gautier V."/>
            <person name="Ament-Velasquez S.L."/>
            <person name="Kruys A."/>
            <person name="Hutchinson M.I."/>
            <person name="Powell A.J."/>
            <person name="Barry K."/>
            <person name="Miller A.N."/>
            <person name="Grigoriev I.V."/>
            <person name="Debuchy R."/>
            <person name="Gladieux P."/>
            <person name="Thoren M.H."/>
            <person name="Johannesson H."/>
        </authorList>
    </citation>
    <scope>NUCLEOTIDE SEQUENCE</scope>
    <source>
        <strain evidence="8">8032-3</strain>
    </source>
</reference>
<keyword evidence="3 6" id="KW-0812">Transmembrane</keyword>
<dbReference type="GO" id="GO:0022857">
    <property type="term" value="F:transmembrane transporter activity"/>
    <property type="evidence" value="ECO:0007669"/>
    <property type="project" value="InterPro"/>
</dbReference>
<protein>
    <submittedName>
        <fullName evidence="8">Major facilitator superfamily domain-containing protein</fullName>
    </submittedName>
</protein>
<feature type="transmembrane region" description="Helical" evidence="6">
    <location>
        <begin position="289"/>
        <end position="309"/>
    </location>
</feature>
<dbReference type="PANTHER" id="PTHR43791:SF20">
    <property type="entry name" value="TRANSPORTER, PUTATIVE (AFU_ORTHOLOGUE AFUA_3G14670)-RELATED"/>
    <property type="match status" value="1"/>
</dbReference>
<evidence type="ECO:0000256" key="1">
    <source>
        <dbReference type="ARBA" id="ARBA00004141"/>
    </source>
</evidence>
<feature type="transmembrane region" description="Helical" evidence="6">
    <location>
        <begin position="217"/>
        <end position="239"/>
    </location>
</feature>
<dbReference type="Gene3D" id="1.20.1250.20">
    <property type="entry name" value="MFS general substrate transporter like domains"/>
    <property type="match status" value="2"/>
</dbReference>
<feature type="transmembrane region" description="Helical" evidence="6">
    <location>
        <begin position="352"/>
        <end position="373"/>
    </location>
</feature>
<dbReference type="GO" id="GO:0016020">
    <property type="term" value="C:membrane"/>
    <property type="evidence" value="ECO:0007669"/>
    <property type="project" value="UniProtKB-SubCell"/>
</dbReference>
<dbReference type="RefSeq" id="XP_060279886.1">
    <property type="nucleotide sequence ID" value="XM_060425631.1"/>
</dbReference>
<dbReference type="PROSITE" id="PS50850">
    <property type="entry name" value="MFS"/>
    <property type="match status" value="1"/>
</dbReference>
<dbReference type="PANTHER" id="PTHR43791">
    <property type="entry name" value="PERMEASE-RELATED"/>
    <property type="match status" value="1"/>
</dbReference>
<dbReference type="EMBL" id="MU839025">
    <property type="protein sequence ID" value="KAK1763673.1"/>
    <property type="molecule type" value="Genomic_DNA"/>
</dbReference>
<feature type="transmembrane region" description="Helical" evidence="6">
    <location>
        <begin position="53"/>
        <end position="70"/>
    </location>
</feature>
<dbReference type="Pfam" id="PF07690">
    <property type="entry name" value="MFS_1"/>
    <property type="match status" value="1"/>
</dbReference>
<keyword evidence="9" id="KW-1185">Reference proteome</keyword>
<gene>
    <name evidence="8" type="ORF">QBC33DRAFT_498811</name>
</gene>
<feature type="domain" description="Major facilitator superfamily (MFS) profile" evidence="7">
    <location>
        <begin position="57"/>
        <end position="471"/>
    </location>
</feature>
<organism evidence="8 9">
    <name type="scientific">Phialemonium atrogriseum</name>
    <dbReference type="NCBI Taxonomy" id="1093897"/>
    <lineage>
        <taxon>Eukaryota</taxon>
        <taxon>Fungi</taxon>
        <taxon>Dikarya</taxon>
        <taxon>Ascomycota</taxon>
        <taxon>Pezizomycotina</taxon>
        <taxon>Sordariomycetes</taxon>
        <taxon>Sordariomycetidae</taxon>
        <taxon>Cephalothecales</taxon>
        <taxon>Cephalothecaceae</taxon>
        <taxon>Phialemonium</taxon>
    </lineage>
</organism>
<evidence type="ECO:0000256" key="2">
    <source>
        <dbReference type="ARBA" id="ARBA00022448"/>
    </source>
</evidence>
<keyword evidence="5 6" id="KW-0472">Membrane</keyword>
<feature type="transmembrane region" description="Helical" evidence="6">
    <location>
        <begin position="321"/>
        <end position="340"/>
    </location>
</feature>
<dbReference type="Proteomes" id="UP001244011">
    <property type="component" value="Unassembled WGS sequence"/>
</dbReference>
<evidence type="ECO:0000313" key="9">
    <source>
        <dbReference type="Proteomes" id="UP001244011"/>
    </source>
</evidence>
<feature type="transmembrane region" description="Helical" evidence="6">
    <location>
        <begin position="149"/>
        <end position="171"/>
    </location>
</feature>
<feature type="transmembrane region" description="Helical" evidence="6">
    <location>
        <begin position="446"/>
        <end position="466"/>
    </location>
</feature>
<proteinExistence type="predicted"/>
<dbReference type="GeneID" id="85308818"/>
<feature type="transmembrane region" description="Helical" evidence="6">
    <location>
        <begin position="183"/>
        <end position="205"/>
    </location>
</feature>
<evidence type="ECO:0000256" key="4">
    <source>
        <dbReference type="ARBA" id="ARBA00022989"/>
    </source>
</evidence>
<feature type="transmembrane region" description="Helical" evidence="6">
    <location>
        <begin position="379"/>
        <end position="400"/>
    </location>
</feature>
<dbReference type="FunFam" id="1.20.1250.20:FF:000013">
    <property type="entry name" value="MFS general substrate transporter"/>
    <property type="match status" value="1"/>
</dbReference>
<accession>A0AAJ0BSG9</accession>
<evidence type="ECO:0000313" key="8">
    <source>
        <dbReference type="EMBL" id="KAK1763673.1"/>
    </source>
</evidence>
<evidence type="ECO:0000256" key="3">
    <source>
        <dbReference type="ARBA" id="ARBA00022692"/>
    </source>
</evidence>